<evidence type="ECO:0000256" key="5">
    <source>
        <dbReference type="ARBA" id="ARBA00023128"/>
    </source>
</evidence>
<keyword evidence="5" id="KW-0496">Mitochondrion</keyword>
<dbReference type="Proteomes" id="UP000800092">
    <property type="component" value="Unassembled WGS sequence"/>
</dbReference>
<keyword evidence="4" id="KW-0689">Ribosomal protein</keyword>
<evidence type="ECO:0000256" key="1">
    <source>
        <dbReference type="ARBA" id="ARBA00004173"/>
    </source>
</evidence>
<evidence type="ECO:0000313" key="9">
    <source>
        <dbReference type="Proteomes" id="UP000800092"/>
    </source>
</evidence>
<dbReference type="OrthoDB" id="274828at2759"/>
<dbReference type="EMBL" id="ML991773">
    <property type="protein sequence ID" value="KAF2239304.1"/>
    <property type="molecule type" value="Genomic_DNA"/>
</dbReference>
<evidence type="ECO:0000313" key="8">
    <source>
        <dbReference type="EMBL" id="KAF2239304.1"/>
    </source>
</evidence>
<evidence type="ECO:0000256" key="7">
    <source>
        <dbReference type="ARBA" id="ARBA00035140"/>
    </source>
</evidence>
<evidence type="ECO:0000256" key="6">
    <source>
        <dbReference type="ARBA" id="ARBA00023274"/>
    </source>
</evidence>
<dbReference type="GO" id="GO:0003735">
    <property type="term" value="F:structural constituent of ribosome"/>
    <property type="evidence" value="ECO:0007669"/>
    <property type="project" value="TreeGrafter"/>
</dbReference>
<accession>A0A6A6HMD1</accession>
<comment type="similarity">
    <text evidence="2">Belongs to the mitochondrion-specific ribosomal protein mS29 family.</text>
</comment>
<reference evidence="8" key="1">
    <citation type="journal article" date="2020" name="Stud. Mycol.">
        <title>101 Dothideomycetes genomes: a test case for predicting lifestyles and emergence of pathogens.</title>
        <authorList>
            <person name="Haridas S."/>
            <person name="Albert R."/>
            <person name="Binder M."/>
            <person name="Bloem J."/>
            <person name="Labutti K."/>
            <person name="Salamov A."/>
            <person name="Andreopoulos B."/>
            <person name="Baker S."/>
            <person name="Barry K."/>
            <person name="Bills G."/>
            <person name="Bluhm B."/>
            <person name="Cannon C."/>
            <person name="Castanera R."/>
            <person name="Culley D."/>
            <person name="Daum C."/>
            <person name="Ezra D."/>
            <person name="Gonzalez J."/>
            <person name="Henrissat B."/>
            <person name="Kuo A."/>
            <person name="Liang C."/>
            <person name="Lipzen A."/>
            <person name="Lutzoni F."/>
            <person name="Magnuson J."/>
            <person name="Mondo S."/>
            <person name="Nolan M."/>
            <person name="Ohm R."/>
            <person name="Pangilinan J."/>
            <person name="Park H.-J."/>
            <person name="Ramirez L."/>
            <person name="Alfaro M."/>
            <person name="Sun H."/>
            <person name="Tritt A."/>
            <person name="Yoshinaga Y."/>
            <person name="Zwiers L.-H."/>
            <person name="Turgeon B."/>
            <person name="Goodwin S."/>
            <person name="Spatafora J."/>
            <person name="Crous P."/>
            <person name="Grigoriev I."/>
        </authorList>
    </citation>
    <scope>NUCLEOTIDE SEQUENCE</scope>
    <source>
        <strain evidence="8">Tuck. ex Michener</strain>
    </source>
</reference>
<sequence>MPPSRGILAVATRSSTGLPKSQWDVLPFRPAQPASFSTTACLAASGPPRKGKKAIRNLKAARQSAGRPPAPGERKALRKRVVLSNTNALEVSGLEDLDAKAIGKESSRCQMFGLPGPVVDSLRAVEAFKPTQGWRMFRSASVLWREQSIRLAQIMTDLAKLKSPETRRMVLAGEKGTGKSVMLLQAMAIAFMKKWIVINIPDAKDLTNAHTEYAPVPGTSPQQYIQRSYVANFLAQIAKANAGVLSQLQLSMQHDLSIPVQSNISLDRFADLGAKDLDLAWPIFLSLWAELTGPGRPPILFTLDNLNFIMRHSEYLGRDLKPVHAHDLSLVRHFVDHLSGARTLPNGGLVMAATTGSNKPSSPILDLAIRQSEARIQGLTGEAVPQWDPYRPGDERSLQSMADLEVFDIKGLSRDEARGILEYYAASGMLRQAVDQRLVAEKWTISGGGIIGELERGALRMRP</sequence>
<dbReference type="PANTHER" id="PTHR12810:SF0">
    <property type="entry name" value="SMALL RIBOSOMAL SUBUNIT PROTEIN MS29"/>
    <property type="match status" value="1"/>
</dbReference>
<keyword evidence="6" id="KW-0687">Ribonucleoprotein</keyword>
<keyword evidence="9" id="KW-1185">Reference proteome</keyword>
<dbReference type="GO" id="GO:0005763">
    <property type="term" value="C:mitochondrial small ribosomal subunit"/>
    <property type="evidence" value="ECO:0007669"/>
    <property type="project" value="TreeGrafter"/>
</dbReference>
<keyword evidence="3" id="KW-0809">Transit peptide</keyword>
<dbReference type="AlphaFoldDB" id="A0A6A6HMD1"/>
<protein>
    <recommendedName>
        <fullName evidence="7">Small ribosomal subunit protein mS29</fullName>
    </recommendedName>
</protein>
<dbReference type="Pfam" id="PF10236">
    <property type="entry name" value="DAP3"/>
    <property type="match status" value="1"/>
</dbReference>
<evidence type="ECO:0000256" key="2">
    <source>
        <dbReference type="ARBA" id="ARBA00009863"/>
    </source>
</evidence>
<comment type="subcellular location">
    <subcellularLocation>
        <location evidence="1">Mitochondrion</location>
    </subcellularLocation>
</comment>
<evidence type="ECO:0000256" key="3">
    <source>
        <dbReference type="ARBA" id="ARBA00022946"/>
    </source>
</evidence>
<gene>
    <name evidence="8" type="ORF">EV356DRAFT_439119</name>
</gene>
<dbReference type="PANTHER" id="PTHR12810">
    <property type="entry name" value="MITOCHONDRIAL 28S RIBOSOMAL PROTEIN S29"/>
    <property type="match status" value="1"/>
</dbReference>
<evidence type="ECO:0000256" key="4">
    <source>
        <dbReference type="ARBA" id="ARBA00022980"/>
    </source>
</evidence>
<organism evidence="8 9">
    <name type="scientific">Viridothelium virens</name>
    <name type="common">Speckled blister lichen</name>
    <name type="synonym">Trypethelium virens</name>
    <dbReference type="NCBI Taxonomy" id="1048519"/>
    <lineage>
        <taxon>Eukaryota</taxon>
        <taxon>Fungi</taxon>
        <taxon>Dikarya</taxon>
        <taxon>Ascomycota</taxon>
        <taxon>Pezizomycotina</taxon>
        <taxon>Dothideomycetes</taxon>
        <taxon>Dothideomycetes incertae sedis</taxon>
        <taxon>Trypetheliales</taxon>
        <taxon>Trypetheliaceae</taxon>
        <taxon>Viridothelium</taxon>
    </lineage>
</organism>
<dbReference type="InterPro" id="IPR019368">
    <property type="entry name" value="Ribosomal_mS29"/>
</dbReference>
<proteinExistence type="inferred from homology"/>
<name>A0A6A6HMD1_VIRVR</name>